<evidence type="ECO:0000313" key="1">
    <source>
        <dbReference type="EMBL" id="PYH43512.1"/>
    </source>
</evidence>
<dbReference type="RefSeq" id="XP_025429494.1">
    <property type="nucleotide sequence ID" value="XM_025577511.1"/>
</dbReference>
<name>A0A319A8W0_9EURO</name>
<keyword evidence="2" id="KW-1185">Reference proteome</keyword>
<evidence type="ECO:0000313" key="2">
    <source>
        <dbReference type="Proteomes" id="UP000248349"/>
    </source>
</evidence>
<gene>
    <name evidence="1" type="ORF">BP01DRAFT_384445</name>
</gene>
<dbReference type="Proteomes" id="UP000248349">
    <property type="component" value="Unassembled WGS sequence"/>
</dbReference>
<proteinExistence type="predicted"/>
<dbReference type="OrthoDB" id="4488491at2759"/>
<dbReference type="EMBL" id="KZ821243">
    <property type="protein sequence ID" value="PYH43512.1"/>
    <property type="molecule type" value="Genomic_DNA"/>
</dbReference>
<reference evidence="1 2" key="1">
    <citation type="submission" date="2016-12" db="EMBL/GenBank/DDBJ databases">
        <title>The genomes of Aspergillus section Nigri reveals drivers in fungal speciation.</title>
        <authorList>
            <consortium name="DOE Joint Genome Institute"/>
            <person name="Vesth T.C."/>
            <person name="Nybo J."/>
            <person name="Theobald S."/>
            <person name="Brandl J."/>
            <person name="Frisvad J.C."/>
            <person name="Nielsen K.F."/>
            <person name="Lyhne E.K."/>
            <person name="Kogle M.E."/>
            <person name="Kuo A."/>
            <person name="Riley R."/>
            <person name="Clum A."/>
            <person name="Nolan M."/>
            <person name="Lipzen A."/>
            <person name="Salamov A."/>
            <person name="Henrissat B."/>
            <person name="Wiebenga A."/>
            <person name="De Vries R.P."/>
            <person name="Grigoriev I.V."/>
            <person name="Mortensen U.H."/>
            <person name="Andersen M.R."/>
            <person name="Baker S.E."/>
        </authorList>
    </citation>
    <scope>NUCLEOTIDE SEQUENCE [LARGE SCALE GENOMIC DNA]</scope>
    <source>
        <strain evidence="1 2">JOP 1030-1</strain>
    </source>
</reference>
<accession>A0A319A8W0</accession>
<protein>
    <submittedName>
        <fullName evidence="1">Uncharacterized protein</fullName>
    </submittedName>
</protein>
<organism evidence="1 2">
    <name type="scientific">Aspergillus saccharolyticus JOP 1030-1</name>
    <dbReference type="NCBI Taxonomy" id="1450539"/>
    <lineage>
        <taxon>Eukaryota</taxon>
        <taxon>Fungi</taxon>
        <taxon>Dikarya</taxon>
        <taxon>Ascomycota</taxon>
        <taxon>Pezizomycotina</taxon>
        <taxon>Eurotiomycetes</taxon>
        <taxon>Eurotiomycetidae</taxon>
        <taxon>Eurotiales</taxon>
        <taxon>Aspergillaceae</taxon>
        <taxon>Aspergillus</taxon>
        <taxon>Aspergillus subgen. Circumdati</taxon>
    </lineage>
</organism>
<dbReference type="GeneID" id="37078740"/>
<sequence>MAGTLRLKNIHRSTPQAPAARKAEISTLCGAQVNVVVLYLTDARMLAEDWAPAIQMLQEQWQTHRQAQSEFAGKPLGGILLTAKGLRLYAPASADDGQPQGFEHEGRSEFPPLELEEAPEIFFAFLDRCLHGLGLRLDCPHSIISRETKESREVMR</sequence>
<dbReference type="AlphaFoldDB" id="A0A319A8W0"/>